<dbReference type="AlphaFoldDB" id="A0A7S4EMB8"/>
<feature type="transmembrane region" description="Helical" evidence="3">
    <location>
        <begin position="476"/>
        <end position="494"/>
    </location>
</feature>
<dbReference type="Pfam" id="PF00724">
    <property type="entry name" value="Oxidored_FMN"/>
    <property type="match status" value="1"/>
</dbReference>
<evidence type="ECO:0000256" key="1">
    <source>
        <dbReference type="ARBA" id="ARBA00022630"/>
    </source>
</evidence>
<evidence type="ECO:0000259" key="4">
    <source>
        <dbReference type="Pfam" id="PF00724"/>
    </source>
</evidence>
<keyword evidence="1" id="KW-0285">Flavoprotein</keyword>
<reference evidence="5" key="1">
    <citation type="submission" date="2021-01" db="EMBL/GenBank/DDBJ databases">
        <authorList>
            <person name="Corre E."/>
            <person name="Pelletier E."/>
            <person name="Niang G."/>
            <person name="Scheremetjew M."/>
            <person name="Finn R."/>
            <person name="Kale V."/>
            <person name="Holt S."/>
            <person name="Cochrane G."/>
            <person name="Meng A."/>
            <person name="Brown T."/>
            <person name="Cohen L."/>
        </authorList>
    </citation>
    <scope>NUCLEOTIDE SEQUENCE</scope>
    <source>
        <strain evidence="5">10249 10 AB</strain>
    </source>
</reference>
<protein>
    <recommendedName>
        <fullName evidence="4">NADH:flavin oxidoreductase/NADH oxidase N-terminal domain-containing protein</fullName>
    </recommendedName>
</protein>
<evidence type="ECO:0000256" key="3">
    <source>
        <dbReference type="SAM" id="Phobius"/>
    </source>
</evidence>
<dbReference type="InterPro" id="IPR051799">
    <property type="entry name" value="NADH_flavin_oxidoreductase"/>
</dbReference>
<dbReference type="GO" id="GO:0016491">
    <property type="term" value="F:oxidoreductase activity"/>
    <property type="evidence" value="ECO:0007669"/>
    <property type="project" value="UniProtKB-KW"/>
</dbReference>
<dbReference type="SUPFAM" id="SSF51395">
    <property type="entry name" value="FMN-linked oxidoreductases"/>
    <property type="match status" value="1"/>
</dbReference>
<dbReference type="EMBL" id="HBIX01022305">
    <property type="protein sequence ID" value="CAE0722854.1"/>
    <property type="molecule type" value="Transcribed_RNA"/>
</dbReference>
<proteinExistence type="predicted"/>
<feature type="transmembrane region" description="Helical" evidence="3">
    <location>
        <begin position="399"/>
        <end position="420"/>
    </location>
</feature>
<dbReference type="GO" id="GO:0010181">
    <property type="term" value="F:FMN binding"/>
    <property type="evidence" value="ECO:0007669"/>
    <property type="project" value="InterPro"/>
</dbReference>
<dbReference type="InterPro" id="IPR013785">
    <property type="entry name" value="Aldolase_TIM"/>
</dbReference>
<keyword evidence="3" id="KW-0812">Transmembrane</keyword>
<dbReference type="PANTHER" id="PTHR43656:SF2">
    <property type="entry name" value="BINDING OXIDOREDUCTASE, PUTATIVE (AFU_ORTHOLOGUE AFUA_2G08260)-RELATED"/>
    <property type="match status" value="1"/>
</dbReference>
<dbReference type="InterPro" id="IPR001155">
    <property type="entry name" value="OxRdtase_FMN_N"/>
</dbReference>
<evidence type="ECO:0000313" key="5">
    <source>
        <dbReference type="EMBL" id="CAE0722854.1"/>
    </source>
</evidence>
<sequence>MSSSSPSPSMMILKQPLTLPCGATIRNRICKAAMTEGLASPEGLPTPELERLYRLWSDGGAGLLLSGNVIIDGDHLERPGNIIIDRVPNQEMHQALEKWAKEGTRTGNHFWAQINHAGRQTQKAVNRTPKAPSSTATGVGANIPGASFLFAPPVALTVDEIQNDVVARFAICAGACRDAGFTGVQVHSAHGYLLSQFLSPRCNLREDRYGGSLENRARLLLEVVAAVREAVGPDFPVAVKLNSADFQRGGFAFEDSLLVAKWLEEASVDLLEISGGTYEQPKLMGVECIVEPVEEQNIVKKATPSSSTTATNTAMREAYFIDFAVAMQEHISIPLMVTGGFRKRAAMEEALSSGGADMIGIGRPMCVLTDAPKKLFASDNAEYELPRYERDLSLFPKRLAFLADYKMVWAMAIFSVQYWYYAQIELLGRTGKADMEMTPFQAAIRIQVFEFQWLRERRQLITNTKDGVGASTTSSTALLVPVIVVFIGIVYRFGER</sequence>
<organism evidence="5">
    <name type="scientific">Pseudo-nitzschia australis</name>
    <dbReference type="NCBI Taxonomy" id="44445"/>
    <lineage>
        <taxon>Eukaryota</taxon>
        <taxon>Sar</taxon>
        <taxon>Stramenopiles</taxon>
        <taxon>Ochrophyta</taxon>
        <taxon>Bacillariophyta</taxon>
        <taxon>Bacillariophyceae</taxon>
        <taxon>Bacillariophycidae</taxon>
        <taxon>Bacillariales</taxon>
        <taxon>Bacillariaceae</taxon>
        <taxon>Pseudo-nitzschia</taxon>
    </lineage>
</organism>
<gene>
    <name evidence="5" type="ORF">PAUS00366_LOCUS15610</name>
</gene>
<evidence type="ECO:0000256" key="2">
    <source>
        <dbReference type="ARBA" id="ARBA00023002"/>
    </source>
</evidence>
<feature type="domain" description="NADH:flavin oxidoreductase/NADH oxidase N-terminal" evidence="4">
    <location>
        <begin position="15"/>
        <end position="372"/>
    </location>
</feature>
<keyword evidence="2" id="KW-0560">Oxidoreductase</keyword>
<dbReference type="Gene3D" id="3.20.20.70">
    <property type="entry name" value="Aldolase class I"/>
    <property type="match status" value="1"/>
</dbReference>
<dbReference type="CDD" id="cd04733">
    <property type="entry name" value="OYE_like_2_FMN"/>
    <property type="match status" value="1"/>
</dbReference>
<dbReference type="PANTHER" id="PTHR43656">
    <property type="entry name" value="BINDING OXIDOREDUCTASE, PUTATIVE (AFU_ORTHOLOGUE AFUA_2G08260)-RELATED"/>
    <property type="match status" value="1"/>
</dbReference>
<name>A0A7S4EMB8_9STRA</name>
<keyword evidence="3" id="KW-1133">Transmembrane helix</keyword>
<accession>A0A7S4EMB8</accession>
<keyword evidence="3" id="KW-0472">Membrane</keyword>